<dbReference type="SUPFAM" id="SSF51658">
    <property type="entry name" value="Xylose isomerase-like"/>
    <property type="match status" value="1"/>
</dbReference>
<keyword evidence="1" id="KW-0540">Nuclease</keyword>
<feature type="region of interest" description="Disordered" evidence="7">
    <location>
        <begin position="463"/>
        <end position="511"/>
    </location>
</feature>
<dbReference type="Gene3D" id="3.20.20.150">
    <property type="entry name" value="Divalent-metal-dependent TIM barrel enzymes"/>
    <property type="match status" value="1"/>
</dbReference>
<dbReference type="Proteomes" id="UP000256964">
    <property type="component" value="Unassembled WGS sequence"/>
</dbReference>
<organism evidence="8 9">
    <name type="scientific">Lentinus brumalis</name>
    <dbReference type="NCBI Taxonomy" id="2498619"/>
    <lineage>
        <taxon>Eukaryota</taxon>
        <taxon>Fungi</taxon>
        <taxon>Dikarya</taxon>
        <taxon>Basidiomycota</taxon>
        <taxon>Agaricomycotina</taxon>
        <taxon>Agaricomycetes</taxon>
        <taxon>Polyporales</taxon>
        <taxon>Polyporaceae</taxon>
        <taxon>Lentinus</taxon>
    </lineage>
</organism>
<sequence length="608" mass="68506">MNHHLLLVARRCSSRSLVSSGQSFALAVRTLRTTPVVSSTLSTMAPKRKRGAAALVDEVDTVVVAATGSALVSSPEEAKALIRRTSTRKKMKVVYTEEVQDADEAEQDDAFDGPLTDLDDAPAEEKLPKKRKRRTKTQEPVVYDIPPVETKITNFKGRLGYACLNTVLRAMKPEPVFCSRTCRIDTINKPDFGMDYCKELGRKNAEDLSRLIQWNEDNGIKFLRMSSEMFPFASHEKYGYTLEYAEKELKAAGDLAKKYGHRLTTHPGQFTQLGSLREAVVDAAIRDLDYHCQMFRLMGLGKDSVMIIHMGGMFGDKPATIERFKEVYRTRLTDEIRERLVLENDEMCYNADDLLPVCEELDIPLVFDYHHNWIYPSEKPLPELIERINAIWHRKGIKPKQHLSEPCPGAETVMEKRKHSDRCKSLPEDLPEDMDLMIEAKDKEQAVFHLYRVYNLHPVIHENLRPEKPPKPFPRATEDNADGENGEGEVSATPRKRKTRAKARKTEQEADEIAEVLNIGVAEEPKDLEDTAEPNTSAPVSPKKKAKQKTPRKSAKKRVVVAVEVDTSVELQQIVVAGLESDGMAQDHGYAVGQDSKDDIEVDGILAN</sequence>
<proteinExistence type="predicted"/>
<dbReference type="GO" id="GO:0009411">
    <property type="term" value="P:response to UV"/>
    <property type="evidence" value="ECO:0007669"/>
    <property type="project" value="InterPro"/>
</dbReference>
<evidence type="ECO:0000256" key="7">
    <source>
        <dbReference type="SAM" id="MobiDB-lite"/>
    </source>
</evidence>
<dbReference type="GO" id="GO:0043504">
    <property type="term" value="P:mitochondrial DNA repair"/>
    <property type="evidence" value="ECO:0007669"/>
    <property type="project" value="TreeGrafter"/>
</dbReference>
<dbReference type="PANTHER" id="PTHR31290">
    <property type="entry name" value="UV-DAMAGE ENDONUCLEASE"/>
    <property type="match status" value="1"/>
</dbReference>
<keyword evidence="2" id="KW-0255">Endonuclease</keyword>
<keyword evidence="3" id="KW-0227">DNA damage</keyword>
<dbReference type="AlphaFoldDB" id="A0A371DIV9"/>
<feature type="non-terminal residue" evidence="8">
    <location>
        <position position="1"/>
    </location>
</feature>
<accession>A0A371DIV9</accession>
<dbReference type="InterPro" id="IPR036237">
    <property type="entry name" value="Xyl_isomerase-like_sf"/>
</dbReference>
<name>A0A371DIV9_9APHY</name>
<dbReference type="NCBIfam" id="TIGR00629">
    <property type="entry name" value="uvde"/>
    <property type="match status" value="1"/>
</dbReference>
<dbReference type="STRING" id="139420.A0A371DIV9"/>
<protein>
    <submittedName>
        <fullName evidence="8">UV-endonuclease UvdE</fullName>
    </submittedName>
</protein>
<evidence type="ECO:0000256" key="2">
    <source>
        <dbReference type="ARBA" id="ARBA00022759"/>
    </source>
</evidence>
<dbReference type="GO" id="GO:0016787">
    <property type="term" value="F:hydrolase activity"/>
    <property type="evidence" value="ECO:0007669"/>
    <property type="project" value="UniProtKB-KW"/>
</dbReference>
<keyword evidence="4" id="KW-0228">DNA excision</keyword>
<feature type="region of interest" description="Disordered" evidence="7">
    <location>
        <begin position="523"/>
        <end position="559"/>
    </location>
</feature>
<dbReference type="EMBL" id="KZ857390">
    <property type="protein sequence ID" value="RDX52456.1"/>
    <property type="molecule type" value="Genomic_DNA"/>
</dbReference>
<dbReference type="InterPro" id="IPR004601">
    <property type="entry name" value="UvdE"/>
</dbReference>
<evidence type="ECO:0000313" key="8">
    <source>
        <dbReference type="EMBL" id="RDX52456.1"/>
    </source>
</evidence>
<reference evidence="8 9" key="1">
    <citation type="journal article" date="2018" name="Biotechnol. Biofuels">
        <title>Integrative visual omics of the white-rot fungus Polyporus brumalis exposes the biotechnological potential of its oxidative enzymes for delignifying raw plant biomass.</title>
        <authorList>
            <person name="Miyauchi S."/>
            <person name="Rancon A."/>
            <person name="Drula E."/>
            <person name="Hage H."/>
            <person name="Chaduli D."/>
            <person name="Favel A."/>
            <person name="Grisel S."/>
            <person name="Henrissat B."/>
            <person name="Herpoel-Gimbert I."/>
            <person name="Ruiz-Duenas F.J."/>
            <person name="Chevret D."/>
            <person name="Hainaut M."/>
            <person name="Lin J."/>
            <person name="Wang M."/>
            <person name="Pangilinan J."/>
            <person name="Lipzen A."/>
            <person name="Lesage-Meessen L."/>
            <person name="Navarro D."/>
            <person name="Riley R."/>
            <person name="Grigoriev I.V."/>
            <person name="Zhou S."/>
            <person name="Raouche S."/>
            <person name="Rosso M.N."/>
        </authorList>
    </citation>
    <scope>NUCLEOTIDE SEQUENCE [LARGE SCALE GENOMIC DNA]</scope>
    <source>
        <strain evidence="8 9">BRFM 1820</strain>
    </source>
</reference>
<dbReference type="GO" id="GO:0006289">
    <property type="term" value="P:nucleotide-excision repair"/>
    <property type="evidence" value="ECO:0007669"/>
    <property type="project" value="InterPro"/>
</dbReference>
<dbReference type="GO" id="GO:0005739">
    <property type="term" value="C:mitochondrion"/>
    <property type="evidence" value="ECO:0007669"/>
    <property type="project" value="TreeGrafter"/>
</dbReference>
<evidence type="ECO:0000256" key="3">
    <source>
        <dbReference type="ARBA" id="ARBA00022763"/>
    </source>
</evidence>
<dbReference type="PANTHER" id="PTHR31290:SF5">
    <property type="entry name" value="UV-DAMAGE ENDONUCLEASE"/>
    <property type="match status" value="1"/>
</dbReference>
<keyword evidence="5" id="KW-0378">Hydrolase</keyword>
<dbReference type="Pfam" id="PF03851">
    <property type="entry name" value="UvdE"/>
    <property type="match status" value="1"/>
</dbReference>
<evidence type="ECO:0000256" key="1">
    <source>
        <dbReference type="ARBA" id="ARBA00022722"/>
    </source>
</evidence>
<feature type="region of interest" description="Disordered" evidence="7">
    <location>
        <begin position="581"/>
        <end position="608"/>
    </location>
</feature>
<dbReference type="GO" id="GO:0005634">
    <property type="term" value="C:nucleus"/>
    <property type="evidence" value="ECO:0007669"/>
    <property type="project" value="TreeGrafter"/>
</dbReference>
<keyword evidence="6" id="KW-0234">DNA repair</keyword>
<evidence type="ECO:0000256" key="4">
    <source>
        <dbReference type="ARBA" id="ARBA00022769"/>
    </source>
</evidence>
<feature type="region of interest" description="Disordered" evidence="7">
    <location>
        <begin position="99"/>
        <end position="135"/>
    </location>
</feature>
<evidence type="ECO:0000313" key="9">
    <source>
        <dbReference type="Proteomes" id="UP000256964"/>
    </source>
</evidence>
<feature type="compositionally biased region" description="Basic residues" evidence="7">
    <location>
        <begin position="542"/>
        <end position="559"/>
    </location>
</feature>
<evidence type="ECO:0000256" key="6">
    <source>
        <dbReference type="ARBA" id="ARBA00023204"/>
    </source>
</evidence>
<feature type="compositionally biased region" description="Basic residues" evidence="7">
    <location>
        <begin position="494"/>
        <end position="503"/>
    </location>
</feature>
<gene>
    <name evidence="8" type="ORF">OH76DRAFT_1400241</name>
</gene>
<evidence type="ECO:0000256" key="5">
    <source>
        <dbReference type="ARBA" id="ARBA00022801"/>
    </source>
</evidence>
<dbReference type="GO" id="GO:0004519">
    <property type="term" value="F:endonuclease activity"/>
    <property type="evidence" value="ECO:0007669"/>
    <property type="project" value="UniProtKB-KW"/>
</dbReference>
<keyword evidence="9" id="KW-1185">Reference proteome</keyword>
<dbReference type="OrthoDB" id="541883at2759"/>
<feature type="compositionally biased region" description="Acidic residues" evidence="7">
    <location>
        <begin position="99"/>
        <end position="122"/>
    </location>
</feature>